<proteinExistence type="predicted"/>
<dbReference type="AlphaFoldDB" id="A0A9W8XR88"/>
<protein>
    <submittedName>
        <fullName evidence="2">Uncharacterized protein</fullName>
    </submittedName>
</protein>
<evidence type="ECO:0000313" key="2">
    <source>
        <dbReference type="EMBL" id="KAJ4356842.1"/>
    </source>
</evidence>
<sequence length="174" mass="19510">MPSDITVPDNSDDDTTPTLPKSATAIFINPIPTLLPRSATTIFTVPAQSVAAAPKALLSTLFEGLKHAAKAVVGRRKKVEKPATSQTTEEAKEECEENIDEWEEVDGDHVRDDMRKDQLRLRWQREHNVLLGTGGEDEHKDKGHDPEPGVSRRRRRVRHWDSESEDEGEVIEVV</sequence>
<accession>A0A9W8XR88</accession>
<dbReference type="RefSeq" id="XP_056073968.1">
    <property type="nucleotide sequence ID" value="XM_056213660.1"/>
</dbReference>
<dbReference type="GeneID" id="80908409"/>
<evidence type="ECO:0000313" key="3">
    <source>
        <dbReference type="Proteomes" id="UP001140513"/>
    </source>
</evidence>
<gene>
    <name evidence="2" type="ORF">N0V89_004879</name>
</gene>
<name>A0A9W8XR88_9PLEO</name>
<comment type="caution">
    <text evidence="2">The sequence shown here is derived from an EMBL/GenBank/DDBJ whole genome shotgun (WGS) entry which is preliminary data.</text>
</comment>
<dbReference type="EMBL" id="JAPEUX010000003">
    <property type="protein sequence ID" value="KAJ4356842.1"/>
    <property type="molecule type" value="Genomic_DNA"/>
</dbReference>
<feature type="compositionally biased region" description="Basic and acidic residues" evidence="1">
    <location>
        <begin position="136"/>
        <end position="147"/>
    </location>
</feature>
<dbReference type="OrthoDB" id="3798454at2759"/>
<evidence type="ECO:0000256" key="1">
    <source>
        <dbReference type="SAM" id="MobiDB-lite"/>
    </source>
</evidence>
<feature type="compositionally biased region" description="Acidic residues" evidence="1">
    <location>
        <begin position="163"/>
        <end position="174"/>
    </location>
</feature>
<dbReference type="Proteomes" id="UP001140513">
    <property type="component" value="Unassembled WGS sequence"/>
</dbReference>
<keyword evidence="3" id="KW-1185">Reference proteome</keyword>
<feature type="region of interest" description="Disordered" evidence="1">
    <location>
        <begin position="72"/>
        <end position="98"/>
    </location>
</feature>
<feature type="region of interest" description="Disordered" evidence="1">
    <location>
        <begin position="130"/>
        <end position="174"/>
    </location>
</feature>
<reference evidence="2" key="1">
    <citation type="submission" date="2022-10" db="EMBL/GenBank/DDBJ databases">
        <title>Tapping the CABI collections for fungal endophytes: first genome assemblies for Collariella, Neodidymelliopsis, Ascochyta clinopodiicola, Didymella pomorum, Didymosphaeria variabile, Neocosmospora piperis and Neocucurbitaria cava.</title>
        <authorList>
            <person name="Hill R."/>
        </authorList>
    </citation>
    <scope>NUCLEOTIDE SEQUENCE</scope>
    <source>
        <strain evidence="2">IMI 356815</strain>
    </source>
</reference>
<organism evidence="2 3">
    <name type="scientific">Didymosphaeria variabile</name>
    <dbReference type="NCBI Taxonomy" id="1932322"/>
    <lineage>
        <taxon>Eukaryota</taxon>
        <taxon>Fungi</taxon>
        <taxon>Dikarya</taxon>
        <taxon>Ascomycota</taxon>
        <taxon>Pezizomycotina</taxon>
        <taxon>Dothideomycetes</taxon>
        <taxon>Pleosporomycetidae</taxon>
        <taxon>Pleosporales</taxon>
        <taxon>Massarineae</taxon>
        <taxon>Didymosphaeriaceae</taxon>
        <taxon>Didymosphaeria</taxon>
    </lineage>
</organism>